<reference evidence="1 2" key="1">
    <citation type="submission" date="2014-10" db="EMBL/GenBank/DDBJ databases">
        <title>Draft genome of anammox bacterium scalindua brodae, obtained using differential coverage binning of sequence data from two enrichment reactors.</title>
        <authorList>
            <person name="Speth D.R."/>
            <person name="Russ L."/>
            <person name="Kartal B."/>
            <person name="Op den Camp H.J."/>
            <person name="Dutilh B.E."/>
            <person name="Jetten M.S."/>
        </authorList>
    </citation>
    <scope>NUCLEOTIDE SEQUENCE [LARGE SCALE GENOMIC DNA]</scope>
    <source>
        <strain evidence="1">RU1</strain>
    </source>
</reference>
<evidence type="ECO:0000313" key="2">
    <source>
        <dbReference type="Proteomes" id="UP000030652"/>
    </source>
</evidence>
<name>A0A0B0EJM8_9BACT</name>
<evidence type="ECO:0000313" key="1">
    <source>
        <dbReference type="EMBL" id="KHE93262.1"/>
    </source>
</evidence>
<comment type="caution">
    <text evidence="1">The sequence shown here is derived from an EMBL/GenBank/DDBJ whole genome shotgun (WGS) entry which is preliminary data.</text>
</comment>
<gene>
    <name evidence="1" type="ORF">SCABRO_01025</name>
</gene>
<protein>
    <submittedName>
        <fullName evidence="1">Uncharacterized protein</fullName>
    </submittedName>
</protein>
<proteinExistence type="predicted"/>
<dbReference type="Proteomes" id="UP000030652">
    <property type="component" value="Unassembled WGS sequence"/>
</dbReference>
<organism evidence="1 2">
    <name type="scientific">Candidatus Scalindua brodae</name>
    <dbReference type="NCBI Taxonomy" id="237368"/>
    <lineage>
        <taxon>Bacteria</taxon>
        <taxon>Pseudomonadati</taxon>
        <taxon>Planctomycetota</taxon>
        <taxon>Candidatus Brocadiia</taxon>
        <taxon>Candidatus Brocadiales</taxon>
        <taxon>Candidatus Scalinduaceae</taxon>
        <taxon>Candidatus Scalindua</taxon>
    </lineage>
</organism>
<dbReference type="AlphaFoldDB" id="A0A0B0EJM8"/>
<dbReference type="EMBL" id="JRYO01000067">
    <property type="protein sequence ID" value="KHE93262.1"/>
    <property type="molecule type" value="Genomic_DNA"/>
</dbReference>
<dbReference type="eggNOG" id="ENOG502ZR2X">
    <property type="taxonomic scope" value="Bacteria"/>
</dbReference>
<accession>A0A0B0EJM8</accession>
<sequence length="148" mass="16774">MKYYMSYTVLILPLIIILNVATVNAMWVKLSDEELTKQSDVIITAELIGEVPIMINHDKIVIGVLKVEDVLKGDRDQTALLLALPSSKGVYMSEDIFYKKGQKGLWFLRERKAKGEEGIYLADHPQRFLSAEHAADKIRAIKKSIKNN</sequence>